<feature type="domain" description="Rubrerythrin diiron-binding" evidence="1">
    <location>
        <begin position="9"/>
        <end position="141"/>
    </location>
</feature>
<evidence type="ECO:0000313" key="3">
    <source>
        <dbReference type="Proteomes" id="UP001523230"/>
    </source>
</evidence>
<accession>A0ABD4TGK7</accession>
<dbReference type="AlphaFoldDB" id="A0ABD4TGK7"/>
<dbReference type="RefSeq" id="WP_250988333.1">
    <property type="nucleotide sequence ID" value="NZ_QFDM01000003.1"/>
</dbReference>
<gene>
    <name evidence="2" type="ORF">DIC75_11930</name>
</gene>
<dbReference type="InterPro" id="IPR003251">
    <property type="entry name" value="Rr_diiron-bd_dom"/>
</dbReference>
<dbReference type="SUPFAM" id="SSF47240">
    <property type="entry name" value="Ferritin-like"/>
    <property type="match status" value="1"/>
</dbReference>
<proteinExistence type="predicted"/>
<name>A0ABD4TGK7_9EURY</name>
<organism evidence="2 3">
    <name type="scientific">Methanoculleus oceani</name>
    <dbReference type="NCBI Taxonomy" id="2184756"/>
    <lineage>
        <taxon>Archaea</taxon>
        <taxon>Methanobacteriati</taxon>
        <taxon>Methanobacteriota</taxon>
        <taxon>Stenosarchaea group</taxon>
        <taxon>Methanomicrobia</taxon>
        <taxon>Methanomicrobiales</taxon>
        <taxon>Methanomicrobiaceae</taxon>
        <taxon>Methanoculleus</taxon>
    </lineage>
</organism>
<sequence>MNAEEYRSIISNAIDREVEAYTFYRTVREKVTDENLKNLFNELAGEESNHRKTLEGLQMKEPGKLGFDTKRDYKVADALETPPLSADLKPLDGLVIAIRKELDAMQMYTQLASLSVDPDQMALFESLASMERGHKARLEDIYTNMAFPEAW</sequence>
<comment type="caution">
    <text evidence="2">The sequence shown here is derived from an EMBL/GenBank/DDBJ whole genome shotgun (WGS) entry which is preliminary data.</text>
</comment>
<dbReference type="EMBL" id="QFDM01000003">
    <property type="protein sequence ID" value="MCM2467003.1"/>
    <property type="molecule type" value="Genomic_DNA"/>
</dbReference>
<dbReference type="Proteomes" id="UP001523230">
    <property type="component" value="Unassembled WGS sequence"/>
</dbReference>
<reference evidence="2 3" key="1">
    <citation type="submission" date="2018-05" db="EMBL/GenBank/DDBJ databases">
        <title>Isolation and characterization of genus Methanoculleus species and their viruses from deep sea marine sediment offshore southwestern Taiwan.</title>
        <authorList>
            <person name="Wei W.-H."/>
            <person name="Chen W.-C."/>
            <person name="Lai M.-C."/>
            <person name="Chen S.-C."/>
        </authorList>
    </citation>
    <scope>NUCLEOTIDE SEQUENCE [LARGE SCALE GENOMIC DNA]</scope>
    <source>
        <strain evidence="2 3">CWC-02</strain>
    </source>
</reference>
<dbReference type="CDD" id="cd01045">
    <property type="entry name" value="Ferritin_like_AB"/>
    <property type="match status" value="1"/>
</dbReference>
<evidence type="ECO:0000313" key="2">
    <source>
        <dbReference type="EMBL" id="MCM2467003.1"/>
    </source>
</evidence>
<dbReference type="PANTHER" id="PTHR33531">
    <property type="entry name" value="RUBRERYTHRIN SUBFAMILY"/>
    <property type="match status" value="1"/>
</dbReference>
<protein>
    <submittedName>
        <fullName evidence="2">Ferritin</fullName>
    </submittedName>
</protein>
<dbReference type="InterPro" id="IPR012347">
    <property type="entry name" value="Ferritin-like"/>
</dbReference>
<evidence type="ECO:0000259" key="1">
    <source>
        <dbReference type="Pfam" id="PF02915"/>
    </source>
</evidence>
<dbReference type="Pfam" id="PF02915">
    <property type="entry name" value="Rubrerythrin"/>
    <property type="match status" value="1"/>
</dbReference>
<dbReference type="PANTHER" id="PTHR33531:SF10">
    <property type="entry name" value="BLR7895 PROTEIN"/>
    <property type="match status" value="1"/>
</dbReference>
<dbReference type="Gene3D" id="1.20.1260.10">
    <property type="match status" value="1"/>
</dbReference>
<keyword evidence="3" id="KW-1185">Reference proteome</keyword>
<dbReference type="InterPro" id="IPR009078">
    <property type="entry name" value="Ferritin-like_SF"/>
</dbReference>